<dbReference type="Pfam" id="PF00075">
    <property type="entry name" value="RNase_H"/>
    <property type="match status" value="1"/>
</dbReference>
<dbReference type="GO" id="GO:0004523">
    <property type="term" value="F:RNA-DNA hybrid ribonuclease activity"/>
    <property type="evidence" value="ECO:0007669"/>
    <property type="project" value="InterPro"/>
</dbReference>
<sequence>MRSTYRLTGLGHWICEEQTTGHATIWDKATKNCPVLLMLQDSVEPTICPSPKLGIQIPSRDDWDNTNNTICQNGIIWFTDGSKIGDKAGAGVYGKTTRTKLSFALGSYASVFQAEIYAILACGMEILKTAPKRRKIQICTDSQAALMAIESSKVKSRLVLDCKKILNDLASCNRVITWVPGHSGVPGNEEADRLARLGSIGYPIGPELILGVPLFNGDFNHERAPKQGVRKIMARSPGYEAGEGPYYWVFVQINSKSPRHLHMIRVIDDPECGWCMEDEETASHILTECPAIARVRERHFGSCVLNPEDVKSIHPRKICAFAREEMDDLEWIEKGSSVLRKGF</sequence>
<reference evidence="3" key="1">
    <citation type="journal article" date="2023" name="Insect Mol. Biol.">
        <title>Genome sequencing provides insights into the evolution of gene families encoding plant cell wall-degrading enzymes in longhorned beetles.</title>
        <authorList>
            <person name="Shin N.R."/>
            <person name="Okamura Y."/>
            <person name="Kirsch R."/>
            <person name="Pauchet Y."/>
        </authorList>
    </citation>
    <scope>NUCLEOTIDE SEQUENCE</scope>
    <source>
        <strain evidence="3">AMC_N1</strain>
    </source>
</reference>
<feature type="domain" description="RNase H type-1" evidence="2">
    <location>
        <begin position="71"/>
        <end position="200"/>
    </location>
</feature>
<dbReference type="InterPro" id="IPR012337">
    <property type="entry name" value="RNaseH-like_sf"/>
</dbReference>
<evidence type="ECO:0000313" key="4">
    <source>
        <dbReference type="Proteomes" id="UP001162162"/>
    </source>
</evidence>
<dbReference type="InterPro" id="IPR002156">
    <property type="entry name" value="RNaseH_domain"/>
</dbReference>
<name>A0AAV8XG97_9CUCU</name>
<dbReference type="InterPro" id="IPR036397">
    <property type="entry name" value="RNaseH_sf"/>
</dbReference>
<dbReference type="PROSITE" id="PS50879">
    <property type="entry name" value="RNASE_H_1"/>
    <property type="match status" value="1"/>
</dbReference>
<evidence type="ECO:0000256" key="1">
    <source>
        <dbReference type="ARBA" id="ARBA00005300"/>
    </source>
</evidence>
<dbReference type="GO" id="GO:0043137">
    <property type="term" value="P:DNA replication, removal of RNA primer"/>
    <property type="evidence" value="ECO:0007669"/>
    <property type="project" value="TreeGrafter"/>
</dbReference>
<dbReference type="Gene3D" id="3.30.420.10">
    <property type="entry name" value="Ribonuclease H-like superfamily/Ribonuclease H"/>
    <property type="match status" value="1"/>
</dbReference>
<protein>
    <recommendedName>
        <fullName evidence="2">RNase H type-1 domain-containing protein</fullName>
    </recommendedName>
</protein>
<dbReference type="Proteomes" id="UP001162162">
    <property type="component" value="Unassembled WGS sequence"/>
</dbReference>
<dbReference type="SUPFAM" id="SSF53098">
    <property type="entry name" value="Ribonuclease H-like"/>
    <property type="match status" value="1"/>
</dbReference>
<organism evidence="3 4">
    <name type="scientific">Aromia moschata</name>
    <dbReference type="NCBI Taxonomy" id="1265417"/>
    <lineage>
        <taxon>Eukaryota</taxon>
        <taxon>Metazoa</taxon>
        <taxon>Ecdysozoa</taxon>
        <taxon>Arthropoda</taxon>
        <taxon>Hexapoda</taxon>
        <taxon>Insecta</taxon>
        <taxon>Pterygota</taxon>
        <taxon>Neoptera</taxon>
        <taxon>Endopterygota</taxon>
        <taxon>Coleoptera</taxon>
        <taxon>Polyphaga</taxon>
        <taxon>Cucujiformia</taxon>
        <taxon>Chrysomeloidea</taxon>
        <taxon>Cerambycidae</taxon>
        <taxon>Cerambycinae</taxon>
        <taxon>Callichromatini</taxon>
        <taxon>Aromia</taxon>
    </lineage>
</organism>
<dbReference type="AlphaFoldDB" id="A0AAV8XG97"/>
<dbReference type="EMBL" id="JAPWTK010000589">
    <property type="protein sequence ID" value="KAJ8938046.1"/>
    <property type="molecule type" value="Genomic_DNA"/>
</dbReference>
<gene>
    <name evidence="3" type="ORF">NQ318_013954</name>
</gene>
<keyword evidence="4" id="KW-1185">Reference proteome</keyword>
<dbReference type="PANTHER" id="PTHR10642:SF25">
    <property type="entry name" value="RNASE H TYPE-1 DOMAIN-CONTAINING PROTEIN"/>
    <property type="match status" value="1"/>
</dbReference>
<comment type="similarity">
    <text evidence="1">Belongs to the RNase H family.</text>
</comment>
<evidence type="ECO:0000313" key="3">
    <source>
        <dbReference type="EMBL" id="KAJ8938046.1"/>
    </source>
</evidence>
<dbReference type="PANTHER" id="PTHR10642">
    <property type="entry name" value="RIBONUCLEASE H1"/>
    <property type="match status" value="1"/>
</dbReference>
<evidence type="ECO:0000259" key="2">
    <source>
        <dbReference type="PROSITE" id="PS50879"/>
    </source>
</evidence>
<dbReference type="InterPro" id="IPR050092">
    <property type="entry name" value="RNase_H"/>
</dbReference>
<proteinExistence type="inferred from homology"/>
<dbReference type="GO" id="GO:0003676">
    <property type="term" value="F:nucleic acid binding"/>
    <property type="evidence" value="ECO:0007669"/>
    <property type="project" value="InterPro"/>
</dbReference>
<accession>A0AAV8XG97</accession>
<dbReference type="CDD" id="cd09276">
    <property type="entry name" value="Rnase_HI_RT_non_LTR"/>
    <property type="match status" value="1"/>
</dbReference>
<comment type="caution">
    <text evidence="3">The sequence shown here is derived from an EMBL/GenBank/DDBJ whole genome shotgun (WGS) entry which is preliminary data.</text>
</comment>